<name>A0ABP0SNQ2_9DINO</name>
<feature type="domain" description="Glycosyl transferase family 1" evidence="4">
    <location>
        <begin position="1261"/>
        <end position="1412"/>
    </location>
</feature>
<keyword evidence="2 8" id="KW-0328">Glycosyltransferase</keyword>
<evidence type="ECO:0000259" key="4">
    <source>
        <dbReference type="Pfam" id="PF00534"/>
    </source>
</evidence>
<dbReference type="InterPro" id="IPR038740">
    <property type="entry name" value="BioF2-like_GNAT_dom"/>
</dbReference>
<keyword evidence="3" id="KW-0812">Transmembrane</keyword>
<feature type="non-terminal residue" evidence="8">
    <location>
        <position position="1"/>
    </location>
</feature>
<evidence type="ECO:0000313" key="9">
    <source>
        <dbReference type="Proteomes" id="UP001642464"/>
    </source>
</evidence>
<evidence type="ECO:0000256" key="3">
    <source>
        <dbReference type="SAM" id="Phobius"/>
    </source>
</evidence>
<feature type="transmembrane region" description="Helical" evidence="3">
    <location>
        <begin position="313"/>
        <end position="335"/>
    </location>
</feature>
<evidence type="ECO:0000256" key="2">
    <source>
        <dbReference type="ARBA" id="ARBA00022676"/>
    </source>
</evidence>
<feature type="transmembrane region" description="Helical" evidence="3">
    <location>
        <begin position="529"/>
        <end position="548"/>
    </location>
</feature>
<dbReference type="SUPFAM" id="SSF53448">
    <property type="entry name" value="Nucleotide-diphospho-sugar transferases"/>
    <property type="match status" value="1"/>
</dbReference>
<comment type="similarity">
    <text evidence="1">Belongs to the multi antimicrobial extrusion (MATE) (TC 2.A.66.1) family.</text>
</comment>
<feature type="transmembrane region" description="Helical" evidence="3">
    <location>
        <begin position="274"/>
        <end position="301"/>
    </location>
</feature>
<dbReference type="Proteomes" id="UP001642464">
    <property type="component" value="Unassembled WGS sequence"/>
</dbReference>
<dbReference type="Pfam" id="PF00534">
    <property type="entry name" value="Glycos_transf_1"/>
    <property type="match status" value="2"/>
</dbReference>
<evidence type="ECO:0000259" key="7">
    <source>
        <dbReference type="Pfam" id="PF13579"/>
    </source>
</evidence>
<feature type="domain" description="Glycosyl transferase family 1" evidence="4">
    <location>
        <begin position="1630"/>
        <end position="1800"/>
    </location>
</feature>
<proteinExistence type="inferred from homology"/>
<accession>A0ABP0SNQ2</accession>
<dbReference type="GO" id="GO:0016757">
    <property type="term" value="F:glycosyltransferase activity"/>
    <property type="evidence" value="ECO:0007669"/>
    <property type="project" value="UniProtKB-KW"/>
</dbReference>
<dbReference type="InterPro" id="IPR029044">
    <property type="entry name" value="Nucleotide-diphossugar_trans"/>
</dbReference>
<dbReference type="SUPFAM" id="SSF55729">
    <property type="entry name" value="Acyl-CoA N-acyltransferases (Nat)"/>
    <property type="match status" value="1"/>
</dbReference>
<evidence type="ECO:0000259" key="5">
    <source>
        <dbReference type="Pfam" id="PF13439"/>
    </source>
</evidence>
<gene>
    <name evidence="8" type="ORF">SCF082_LOCUS52829</name>
</gene>
<dbReference type="SUPFAM" id="SSF53756">
    <property type="entry name" value="UDP-Glycosyltransferase/glycogen phosphorylase"/>
    <property type="match status" value="3"/>
</dbReference>
<dbReference type="Pfam" id="PF13579">
    <property type="entry name" value="Glyco_trans_4_4"/>
    <property type="match status" value="2"/>
</dbReference>
<dbReference type="InterPro" id="IPR002528">
    <property type="entry name" value="MATE_fam"/>
</dbReference>
<keyword evidence="9" id="KW-1185">Reference proteome</keyword>
<evidence type="ECO:0000313" key="8">
    <source>
        <dbReference type="EMBL" id="CAK9114027.1"/>
    </source>
</evidence>
<feature type="transmembrane region" description="Helical" evidence="3">
    <location>
        <begin position="413"/>
        <end position="431"/>
    </location>
</feature>
<feature type="domain" description="BioF2-like acetyltransferase" evidence="6">
    <location>
        <begin position="900"/>
        <end position="1039"/>
    </location>
</feature>
<evidence type="ECO:0000256" key="1">
    <source>
        <dbReference type="ARBA" id="ARBA00010199"/>
    </source>
</evidence>
<feature type="domain" description="Glycosyltransferase subfamily 4-like N-terminal" evidence="7">
    <location>
        <begin position="1884"/>
        <end position="1994"/>
    </location>
</feature>
<protein>
    <submittedName>
        <fullName evidence="8">D-inositol 3-phosphate glycosyltransferase (N-acetylglucosamine-inositol-phosphate N-acetylglucosaminyltransferase) (GlcNAc-Ins-P N-acetylglucosaminyltransferase)</fullName>
    </submittedName>
</protein>
<reference evidence="8 9" key="1">
    <citation type="submission" date="2024-02" db="EMBL/GenBank/DDBJ databases">
        <authorList>
            <person name="Chen Y."/>
            <person name="Shah S."/>
            <person name="Dougan E. K."/>
            <person name="Thang M."/>
            <person name="Chan C."/>
        </authorList>
    </citation>
    <scope>NUCLEOTIDE SEQUENCE [LARGE SCALE GENOMIC DNA]</scope>
</reference>
<dbReference type="PANTHER" id="PTHR12526:SF630">
    <property type="entry name" value="GLYCOSYLTRANSFERASE"/>
    <property type="match status" value="1"/>
</dbReference>
<feature type="transmembrane region" description="Helical" evidence="3">
    <location>
        <begin position="497"/>
        <end position="517"/>
    </location>
</feature>
<dbReference type="Pfam" id="PF13692">
    <property type="entry name" value="Glyco_trans_1_4"/>
    <property type="match status" value="1"/>
</dbReference>
<keyword evidence="3" id="KW-1133">Transmembrane helix</keyword>
<dbReference type="PANTHER" id="PTHR12526">
    <property type="entry name" value="GLYCOSYLTRANSFERASE"/>
    <property type="match status" value="1"/>
</dbReference>
<keyword evidence="3" id="KW-0472">Membrane</keyword>
<feature type="transmembrane region" description="Helical" evidence="3">
    <location>
        <begin position="437"/>
        <end position="454"/>
    </location>
</feature>
<sequence>ATGDWIAFLDADDAWLPQKTERQIPFLTDDYSLVHSYTLEDRPADQTDDAITFDVLWRYNYIGTSTVMMRRQVYNELGGFDPDRALIGCEDYHLWLRLLHAGHRVYTLREALTRYTPSEGNISSQTEVVMDGHLEFLRRVSEDLQLPKPMIRSKLAALYEEYGRSSLWMRNLPLARKYLGAATLRRPTPSNVVHWLATFLPSSVLDLRRRYRAATGCRMSATPRFTLDARTPGTSVSVRRNVLFGWLAHAFTLLIGFFLMPFTLGMLGEEPYGVWLLINAVAGYSGLIYAGFGATICRFVADLSARKEWGVQISIVIVGATIALGMVSSVFGGVLIGTQRLDIKRSVETVAGVTRLILTLVLLTQSPSLLSMALIFFCVTILEHSLYALCAFRQVPTLAVRFSLIRKDVLQECFVFSSFSGLALFAEYLIYFTDTVVIGFVLGPIAVVPYQIGLRITQMVQVPIAQIGEAVLPKAGELHALSSRDALGRLVCRGMGVALLLAGGFLVGAAHFGGLFIETWIGPGYDVSSHVLTVLVAGQAVALPVVVLRKTLLGMGNVRVPAFVDVGEAIANLVVSLILIQYWGIIGVAYGTLIPMIISESCLLLPYGARTLGLDLKTIWSDVVSPQVLPLASLYAYCQLVSAWTPSAGWLPVLSIAVGGVAVLGGIRLLCDVATRRSVGLWPRSNEAVKFNMTMSMTSFDQPNGTALHAPDDGVVTRTHDLRWRILAKHESAEGLELWSTLEQRLDFCRLMASRVWVETWLRHYGDLIDCRILVFERDGVVEGLALVVTSREYQQGPFRLVTGHLGTAGEPDAESVCVEYNALLVNPKYEVDFYDGLVDQLGQQKEWDELRLDGFSTTDLQPLLDRVPAGEVKHRESRYFDFAVAREGGKDVISCLGKSTRANLRRRLREYGELDCTWAESLSEALEIFEELVQLHQERWTAVGEPGAFASRRFREFQEELITRLFLEDRCVLFRVRHEGTTVGCLMLLVDQNRLLDYLSGFVSFELKPSPGLVTHQQCMQAALDRGYDAYDFLAGPTHLETMPGAERQTGSQRGARSTRQADIAGENLIMATLIQDAVSSSKPVRSTSARRRKICHVSMTLDTGGLERLLVEFGKRYDRDTFELSFVALDRLGPPAEELRNLGFEVLSLDIAQSSRARAVATLRRFLHERHVEIVHTHNTYAHFYGTIAARLAGCRHILNTQHGRGCGAGWRDRWQFRIANIVTDKVIGVSEDATRLCQLQDRFAASRMTTIWNGIDVDRFAYRGPTDAPTAISVSRLSSVKDLPTLLRAVAIVVKRYPEFRLRIVGDGPERPHLETLATELGLTEHVEFLGERADVAELLAKAAFFVSSSSTEGISLTILEAMACGLPVVTTRVGGNPEIVDEHRTGVLVSPGAPEELAAAIEEMLQDRAQWYGCAVRSIVPRLAEDLSSASTGEVSPSCDAESALCQAFLQSDGVDELRIVAPRMWTHVVSDRFRATSPPAGADHRLADLVAYPTYWYTPKSFSHHYGAQMWWSVRDSVSRVTRSNRPDGVLSYWAHPDGEVGLRAARKLGVPCAVIVGGTDVLKLPRNRRRGEAVRRILQGHDAVITVSDGLRDAVIDLGVAPERVHTIYQGVNPNLFSAGSAAEAREALGLPQSGQLLLWVGRCVPVKRVDRLLEAVAELHRRERSVQLCLLGNGPLRPQLEEQTRTLGIADSVRFIGAVPQSKLGTWYRAADLTLLTSESEGLPNVLRESLACGTPFVATDVGSIREIADERFSRVVSMSGETSADVSQLVTAVDSLLEPTVKQAAANYRARTWDDCAAEVFGWDSSVLTVSNPSVPLVDGSLEGDIPAGTLIRRAKTWEPGYAVKKAVSGGNGSGSRRTLPGIRMVKDLLRSAGNLVLQPDPQILWHPAAYHEAMQLLKDVQHDVIVATGPPFSSFLLGAKLSQQTGLPLVLDYRDEWDLSNSYWENKRQGRFSQWIQERQQRRAMQKADLLLATTPSSAEAITERAHQLGCTPRSAFVYNGFDPDDFASTGRCEKQDFGNGTARFRLSFIGTLWNLNSIESLVAGIEHLAQRSPHLLDHLELLVAGRRTEDQEQRLDRLEALPCAVTRLPFVSHDEAVAMMQSSDALLMLNADLPHTGRIINAKVFEYMAARRPMFVVAPRGDVWDIVRDLPGSALCVPGDRSAIAEQLALKIEQHRCHISHDDEEWDIDRYQRRELAGELALELETTLSLCDETTPSGTDAEADLVC</sequence>
<feature type="domain" description="Glycosyltransferase subfamily 4-like N-terminal" evidence="5">
    <location>
        <begin position="1509"/>
        <end position="1621"/>
    </location>
</feature>
<dbReference type="Pfam" id="PF13480">
    <property type="entry name" value="Acetyltransf_6"/>
    <property type="match status" value="1"/>
</dbReference>
<feature type="domain" description="Glycosyltransferase subfamily 4-like N-terminal" evidence="7">
    <location>
        <begin position="1106"/>
        <end position="1257"/>
    </location>
</feature>
<comment type="caution">
    <text evidence="8">The sequence shown here is derived from an EMBL/GenBank/DDBJ whole genome shotgun (WGS) entry which is preliminary data.</text>
</comment>
<dbReference type="EMBL" id="CAXAMM010044280">
    <property type="protein sequence ID" value="CAK9114027.1"/>
    <property type="molecule type" value="Genomic_DNA"/>
</dbReference>
<evidence type="ECO:0000259" key="6">
    <source>
        <dbReference type="Pfam" id="PF13480"/>
    </source>
</evidence>
<dbReference type="InterPro" id="IPR028098">
    <property type="entry name" value="Glyco_trans_4-like_N"/>
</dbReference>
<dbReference type="InterPro" id="IPR001296">
    <property type="entry name" value="Glyco_trans_1"/>
</dbReference>
<feature type="transmembrane region" description="Helical" evidence="3">
    <location>
        <begin position="243"/>
        <end position="262"/>
    </location>
</feature>
<keyword evidence="2 8" id="KW-0808">Transferase</keyword>
<feature type="transmembrane region" description="Helical" evidence="3">
    <location>
        <begin position="569"/>
        <end position="598"/>
    </location>
</feature>
<dbReference type="Pfam" id="PF01554">
    <property type="entry name" value="MatE"/>
    <property type="match status" value="1"/>
</dbReference>
<dbReference type="Gene3D" id="3.40.50.2000">
    <property type="entry name" value="Glycogen Phosphorylase B"/>
    <property type="match status" value="6"/>
</dbReference>
<organism evidence="8 9">
    <name type="scientific">Durusdinium trenchii</name>
    <dbReference type="NCBI Taxonomy" id="1381693"/>
    <lineage>
        <taxon>Eukaryota</taxon>
        <taxon>Sar</taxon>
        <taxon>Alveolata</taxon>
        <taxon>Dinophyceae</taxon>
        <taxon>Suessiales</taxon>
        <taxon>Symbiodiniaceae</taxon>
        <taxon>Durusdinium</taxon>
    </lineage>
</organism>
<feature type="transmembrane region" description="Helical" evidence="3">
    <location>
        <begin position="369"/>
        <end position="392"/>
    </location>
</feature>
<dbReference type="Gene3D" id="3.40.630.30">
    <property type="match status" value="1"/>
</dbReference>
<dbReference type="Pfam" id="PF13439">
    <property type="entry name" value="Glyco_transf_4"/>
    <property type="match status" value="1"/>
</dbReference>
<dbReference type="InterPro" id="IPR016181">
    <property type="entry name" value="Acyl_CoA_acyltransferase"/>
</dbReference>
<dbReference type="Gene3D" id="3.90.550.10">
    <property type="entry name" value="Spore Coat Polysaccharide Biosynthesis Protein SpsA, Chain A"/>
    <property type="match status" value="1"/>
</dbReference>